<name>A0ABM1E5N5_PRICU</name>
<dbReference type="PANTHER" id="PTHR24416:SF611">
    <property type="entry name" value="TYROSINE-PROTEIN KINASE TRANSMEMBRANE RECEPTOR ROR"/>
    <property type="match status" value="1"/>
</dbReference>
<dbReference type="SUPFAM" id="SSF56112">
    <property type="entry name" value="Protein kinase-like (PK-like)"/>
    <property type="match status" value="1"/>
</dbReference>
<keyword evidence="2" id="KW-1185">Reference proteome</keyword>
<dbReference type="InterPro" id="IPR050122">
    <property type="entry name" value="RTK"/>
</dbReference>
<dbReference type="RefSeq" id="XP_014667506.1">
    <property type="nucleotide sequence ID" value="XM_014812020.1"/>
</dbReference>
<dbReference type="PRINTS" id="PR00109">
    <property type="entry name" value="TYRKINASE"/>
</dbReference>
<evidence type="ECO:0000313" key="2">
    <source>
        <dbReference type="Proteomes" id="UP000695022"/>
    </source>
</evidence>
<protein>
    <submittedName>
        <fullName evidence="3">Tyrosine-protein kinase Srms-like</fullName>
    </submittedName>
</protein>
<dbReference type="InterPro" id="IPR000719">
    <property type="entry name" value="Prot_kinase_dom"/>
</dbReference>
<dbReference type="PROSITE" id="PS00109">
    <property type="entry name" value="PROTEIN_KINASE_TYR"/>
    <property type="match status" value="1"/>
</dbReference>
<gene>
    <name evidence="3" type="primary">LOC106809071</name>
</gene>
<dbReference type="Gene3D" id="1.10.510.10">
    <property type="entry name" value="Transferase(Phosphotransferase) domain 1"/>
    <property type="match status" value="1"/>
</dbReference>
<proteinExistence type="predicted"/>
<dbReference type="Proteomes" id="UP000695022">
    <property type="component" value="Unplaced"/>
</dbReference>
<dbReference type="InterPro" id="IPR011009">
    <property type="entry name" value="Kinase-like_dom_sf"/>
</dbReference>
<sequence>MLVVEALRNLLRKLHIEGDLMSTGGKMVIIYTGVDSLGRQEQVQATAVTLLGWAWQIANGMTYVTEKGFNHGDVTARNILVTDQGTVKLCDFGHAQICPAGNQISTDTHTIPVQSAAPETLQTGQRSEASDVWAFGVLLWEITTLGNELYSGIKEEDMLPYLLDGNRLKQSDYCSTQLYELMQSAWKTRTSVNDQAFRQLSAGTTDNDVRLLTNT</sequence>
<dbReference type="PROSITE" id="PS50011">
    <property type="entry name" value="PROTEIN_KINASE_DOM"/>
    <property type="match status" value="1"/>
</dbReference>
<dbReference type="InterPro" id="IPR008266">
    <property type="entry name" value="Tyr_kinase_AS"/>
</dbReference>
<organism evidence="2 3">
    <name type="scientific">Priapulus caudatus</name>
    <name type="common">Priapulid worm</name>
    <dbReference type="NCBI Taxonomy" id="37621"/>
    <lineage>
        <taxon>Eukaryota</taxon>
        <taxon>Metazoa</taxon>
        <taxon>Ecdysozoa</taxon>
        <taxon>Scalidophora</taxon>
        <taxon>Priapulida</taxon>
        <taxon>Priapulimorpha</taxon>
        <taxon>Priapulimorphida</taxon>
        <taxon>Priapulidae</taxon>
        <taxon>Priapulus</taxon>
    </lineage>
</organism>
<accession>A0ABM1E5N5</accession>
<dbReference type="InterPro" id="IPR001245">
    <property type="entry name" value="Ser-Thr/Tyr_kinase_cat_dom"/>
</dbReference>
<feature type="domain" description="Protein kinase" evidence="1">
    <location>
        <begin position="1"/>
        <end position="215"/>
    </location>
</feature>
<evidence type="ECO:0000313" key="3">
    <source>
        <dbReference type="RefSeq" id="XP_014667506.1"/>
    </source>
</evidence>
<reference evidence="3" key="1">
    <citation type="submission" date="2025-08" db="UniProtKB">
        <authorList>
            <consortium name="RefSeq"/>
        </authorList>
    </citation>
    <scope>IDENTIFICATION</scope>
</reference>
<dbReference type="PANTHER" id="PTHR24416">
    <property type="entry name" value="TYROSINE-PROTEIN KINASE RECEPTOR"/>
    <property type="match status" value="1"/>
</dbReference>
<dbReference type="GeneID" id="106809071"/>
<dbReference type="Pfam" id="PF07714">
    <property type="entry name" value="PK_Tyr_Ser-Thr"/>
    <property type="match status" value="1"/>
</dbReference>
<evidence type="ECO:0000259" key="1">
    <source>
        <dbReference type="PROSITE" id="PS50011"/>
    </source>
</evidence>